<dbReference type="Proteomes" id="UP001140087">
    <property type="component" value="Unassembled WGS sequence"/>
</dbReference>
<sequence>MDDTVCSGGPAKRAPLSVLDGLMALYNHPLVHFFENRRASPDFMSTSALKASLHRALREFPILLGRICDVSGGAAAVVIDDSNPNTPDFAESVSAVHYRDVKRAGFGWGAWPDNVATAGPVAVPTNGVVRLLSVHVVRLAENSGVILFCNIPHYIVDGVGYYDFLCRWAELFRTGGDTEPAGCTFDRKILCRASHEPRRPLDPMLCDMLFSRSAAVKLLARVPFAMRTRLVALGASTTYGCGHFFHVSSAAVEALRRAAPCATEPTSYSLLAALFGTAIFRAQEACGLAGGRMQRAAAAMTRFA</sequence>
<accession>A0ACC1KTK1</accession>
<reference evidence="1" key="1">
    <citation type="submission" date="2022-07" db="EMBL/GenBank/DDBJ databases">
        <title>Phylogenomic reconstructions and comparative analyses of Kickxellomycotina fungi.</title>
        <authorList>
            <person name="Reynolds N.K."/>
            <person name="Stajich J.E."/>
            <person name="Barry K."/>
            <person name="Grigoriev I.V."/>
            <person name="Crous P."/>
            <person name="Smith M.E."/>
        </authorList>
    </citation>
    <scope>NUCLEOTIDE SEQUENCE</scope>
    <source>
        <strain evidence="1">BCRC 34780</strain>
    </source>
</reference>
<evidence type="ECO:0000313" key="2">
    <source>
        <dbReference type="Proteomes" id="UP001140087"/>
    </source>
</evidence>
<proteinExistence type="predicted"/>
<protein>
    <submittedName>
        <fullName evidence="1">Uncharacterized protein</fullName>
    </submittedName>
</protein>
<comment type="caution">
    <text evidence="1">The sequence shown here is derived from an EMBL/GenBank/DDBJ whole genome shotgun (WGS) entry which is preliminary data.</text>
</comment>
<feature type="non-terminal residue" evidence="1">
    <location>
        <position position="304"/>
    </location>
</feature>
<evidence type="ECO:0000313" key="1">
    <source>
        <dbReference type="EMBL" id="KAJ2794322.1"/>
    </source>
</evidence>
<organism evidence="1 2">
    <name type="scientific">Coemansia helicoidea</name>
    <dbReference type="NCBI Taxonomy" id="1286919"/>
    <lineage>
        <taxon>Eukaryota</taxon>
        <taxon>Fungi</taxon>
        <taxon>Fungi incertae sedis</taxon>
        <taxon>Zoopagomycota</taxon>
        <taxon>Kickxellomycotina</taxon>
        <taxon>Kickxellomycetes</taxon>
        <taxon>Kickxellales</taxon>
        <taxon>Kickxellaceae</taxon>
        <taxon>Coemansia</taxon>
    </lineage>
</organism>
<dbReference type="EMBL" id="JANBUN010002553">
    <property type="protein sequence ID" value="KAJ2794322.1"/>
    <property type="molecule type" value="Genomic_DNA"/>
</dbReference>
<gene>
    <name evidence="1" type="ORF">H4R21_005545</name>
</gene>
<name>A0ACC1KTK1_9FUNG</name>
<keyword evidence="2" id="KW-1185">Reference proteome</keyword>